<feature type="region of interest" description="Disordered" evidence="9">
    <location>
        <begin position="313"/>
        <end position="345"/>
    </location>
</feature>
<evidence type="ECO:0000256" key="2">
    <source>
        <dbReference type="ARBA" id="ARBA00009215"/>
    </source>
</evidence>
<dbReference type="Proteomes" id="UP000650533">
    <property type="component" value="Chromosome 16"/>
</dbReference>
<keyword evidence="7" id="KW-0472">Membrane</keyword>
<name>A0A8H8PBM7_9AGAM</name>
<dbReference type="Gene3D" id="1.20.58.1970">
    <property type="match status" value="1"/>
</dbReference>
<dbReference type="InterPro" id="IPR048682">
    <property type="entry name" value="COG4"/>
</dbReference>
<dbReference type="AlphaFoldDB" id="A0A8H8PBM7"/>
<dbReference type="Pfam" id="PF20662">
    <property type="entry name" value="COG4_C"/>
    <property type="match status" value="1"/>
</dbReference>
<dbReference type="InterPro" id="IPR048680">
    <property type="entry name" value="COG4_N"/>
</dbReference>
<feature type="signal peptide" evidence="10">
    <location>
        <begin position="1"/>
        <end position="19"/>
    </location>
</feature>
<keyword evidence="4" id="KW-0813">Transport</keyword>
<reference evidence="12" key="1">
    <citation type="submission" date="2020-05" db="EMBL/GenBank/DDBJ databases">
        <title>Evolutionary and genomic comparisons of hybrid uninucleate and nonhybrid Rhizoctonia fungi.</title>
        <authorList>
            <person name="Li C."/>
            <person name="Chen X."/>
        </authorList>
    </citation>
    <scope>NUCLEOTIDE SEQUENCE</scope>
    <source>
        <strain evidence="12">AG-1 IA</strain>
    </source>
</reference>
<dbReference type="GeneID" id="67024634"/>
<feature type="domain" description="COG4 transport protein middle alpha-helical bundle" evidence="11">
    <location>
        <begin position="483"/>
        <end position="844"/>
    </location>
</feature>
<sequence length="1244" mass="138743">MKLLISLGFIALFPLVSRAQYTNKCTLLEVRKEWRALTRAERKAWIDANNCLNKKPSNGKLNLEVDTSKYNNPFFYIPPYNSSGSYYDDLVYVHMNLNPVIHFTGQFLPWHRVYLFERTNALRQECGYKGVAPYWDTVDFVGSKIWDTDPKSGLGGFSNDSSDDYTIHDGALDIYLTYPSPHKLRRHYRPYPYNNPRGNYSKVKATDTFTPAEVRKLLAQPEGNFTKFQSYLERPVGMHSSIHAMLGGDMSSRCPAGTKGSETCPVHEAATFSANDVTFHLHHGNVDRLWWLWQEKSDKNKYAFHGGSVQNTSALDQYPNGQPPWLDKSTRVPNDEALSKSEAEESELSHSLAEIIADRDRIRTALARLENLVPMLDGLVQNGDTLKRNVGKTAETAERVGAGVRGLERVMGRVRIAAERVGQVADAKASLAALQAAMEQRDWETAARHCARAMAVPKEVMEGPFAQVAIPSTDLPDPPTQTLADARTALLGVFRKEFDAAAIARDPVAISRFFKLFPTINCPADGLAAYSDFVLDLVARRAPPSVKASSPVYYTAALTALYESVAGLIDQHQPIVEKYYGSGNMHTVVARLLRECDRVVNGLYDGWEEERDISRKLSDARTATFQTLVPAARAKPGQLSAIDDSGPDPREIDRVLGELATMAGRWALFRRFLVDRLEDDMTPSAPPTPDGTTLLFKPTTPGPATPGFGLKLLTPANTSFQKSIEPEPEKEPELSPHKKALEIVTQTGTHVRLGTLFESTYSPLETWHLRAALDRAHVNSAPANPGSMGTAQTSTTPDDAFFILHLTLSRSLSSGSVVCVKKTVKNVREVVERDLVGIVRRRMEDCWRTPVAGKKGAGEDRVAIFVTYLNDLSMCAHHAERLAHDLAMSSSLAQGFLEDEVEEARGIVAGLSDLGGFKGVVKTGIDNLFTQLVKPRLRSLIPDVYKDVTYVLDESTYNTAEHDDAVRKRFVKGWGEVVGSYKDTLTEENYRAFFALAVEVVVRPWEKYIMGMKFTELGAIRFDRDLRAIIGHLSVGDARDKFIRLQQVSTLLNLDAEEDPDEFYTTSGIAWKLSASEARAFWSLPLPCIARSTPRDFDSGFTSKTERYDVAKQMFKQGARGRTIPSEGLYSDIYQTDEIDAQGLNKLRDLVVTTLGEITKERFTVLRSARAGYIFNSHGYTRILPRFQIILVRAVYQAELQNRCPTKYQQGTSSKALCLPAKLSLRSHEFPESRPSWAQLMAES</sequence>
<evidence type="ECO:0000256" key="3">
    <source>
        <dbReference type="ARBA" id="ARBA00020975"/>
    </source>
</evidence>
<evidence type="ECO:0000256" key="6">
    <source>
        <dbReference type="ARBA" id="ARBA00023034"/>
    </source>
</evidence>
<proteinExistence type="inferred from homology"/>
<feature type="compositionally biased region" description="Basic and acidic residues" evidence="9">
    <location>
        <begin position="328"/>
        <end position="343"/>
    </location>
</feature>
<keyword evidence="5" id="KW-0653">Protein transport</keyword>
<protein>
    <recommendedName>
        <fullName evidence="3">Conserved oligomeric Golgi complex subunit 4</fullName>
    </recommendedName>
    <alternativeName>
        <fullName evidence="8">Component of oligomeric Golgi complex 4</fullName>
    </alternativeName>
</protein>
<evidence type="ECO:0000256" key="10">
    <source>
        <dbReference type="SAM" id="SignalP"/>
    </source>
</evidence>
<evidence type="ECO:0000259" key="11">
    <source>
        <dbReference type="SMART" id="SM00762"/>
    </source>
</evidence>
<dbReference type="PANTHER" id="PTHR24016">
    <property type="entry name" value="CONSERVED OLIGOMERIC GOLGI COMPLEX SUBUNIT 4"/>
    <property type="match status" value="1"/>
</dbReference>
<dbReference type="GO" id="GO:0016491">
    <property type="term" value="F:oxidoreductase activity"/>
    <property type="evidence" value="ECO:0007669"/>
    <property type="project" value="InterPro"/>
</dbReference>
<dbReference type="SMART" id="SM00762">
    <property type="entry name" value="Cog4"/>
    <property type="match status" value="1"/>
</dbReference>
<dbReference type="InterPro" id="IPR008922">
    <property type="entry name" value="Di-copper_centre_dom_sf"/>
</dbReference>
<organism evidence="12 13">
    <name type="scientific">Rhizoctonia solani</name>
    <dbReference type="NCBI Taxonomy" id="456999"/>
    <lineage>
        <taxon>Eukaryota</taxon>
        <taxon>Fungi</taxon>
        <taxon>Dikarya</taxon>
        <taxon>Basidiomycota</taxon>
        <taxon>Agaricomycotina</taxon>
        <taxon>Agaricomycetes</taxon>
        <taxon>Cantharellales</taxon>
        <taxon>Ceratobasidiaceae</taxon>
        <taxon>Rhizoctonia</taxon>
    </lineage>
</organism>
<keyword evidence="6" id="KW-0333">Golgi apparatus</keyword>
<keyword evidence="10" id="KW-0732">Signal</keyword>
<dbReference type="Gene3D" id="1.10.1280.10">
    <property type="entry name" value="Di-copper center containing domain from catechol oxidase"/>
    <property type="match status" value="1"/>
</dbReference>
<dbReference type="RefSeq" id="XP_043187994.1">
    <property type="nucleotide sequence ID" value="XM_043322171.1"/>
</dbReference>
<accession>A0A8H8PBM7</accession>
<evidence type="ECO:0000313" key="13">
    <source>
        <dbReference type="Proteomes" id="UP000650533"/>
    </source>
</evidence>
<evidence type="ECO:0000256" key="4">
    <source>
        <dbReference type="ARBA" id="ARBA00022448"/>
    </source>
</evidence>
<dbReference type="GO" id="GO:0000139">
    <property type="term" value="C:Golgi membrane"/>
    <property type="evidence" value="ECO:0007669"/>
    <property type="project" value="UniProtKB-SubCell"/>
</dbReference>
<feature type="region of interest" description="Disordered" evidence="9">
    <location>
        <begin position="681"/>
        <end position="712"/>
    </location>
</feature>
<evidence type="ECO:0000256" key="5">
    <source>
        <dbReference type="ARBA" id="ARBA00022927"/>
    </source>
</evidence>
<dbReference type="SUPFAM" id="SSF48056">
    <property type="entry name" value="Di-copper centre-containing domain"/>
    <property type="match status" value="1"/>
</dbReference>
<gene>
    <name evidence="12" type="ORF">RhiXN_02352</name>
</gene>
<comment type="subcellular location">
    <subcellularLocation>
        <location evidence="1">Golgi apparatus membrane</location>
        <topology evidence="1">Peripheral membrane protein</topology>
    </subcellularLocation>
</comment>
<dbReference type="InterPro" id="IPR048684">
    <property type="entry name" value="COG4_C"/>
</dbReference>
<dbReference type="Pfam" id="PF20663">
    <property type="entry name" value="COG4_N"/>
    <property type="match status" value="1"/>
</dbReference>
<dbReference type="Pfam" id="PF00264">
    <property type="entry name" value="Tyrosinase"/>
    <property type="match status" value="1"/>
</dbReference>
<dbReference type="KEGG" id="rsx:RhiXN_02352"/>
<evidence type="ECO:0000256" key="9">
    <source>
        <dbReference type="SAM" id="MobiDB-lite"/>
    </source>
</evidence>
<dbReference type="InterPro" id="IPR013167">
    <property type="entry name" value="COG4_M"/>
</dbReference>
<evidence type="ECO:0000313" key="12">
    <source>
        <dbReference type="EMBL" id="QRW27757.1"/>
    </source>
</evidence>
<dbReference type="PRINTS" id="PR00092">
    <property type="entry name" value="TYROSINASE"/>
</dbReference>
<dbReference type="InterPro" id="IPR002227">
    <property type="entry name" value="Tyrosinase_Cu-bd"/>
</dbReference>
<evidence type="ECO:0000256" key="1">
    <source>
        <dbReference type="ARBA" id="ARBA00004395"/>
    </source>
</evidence>
<dbReference type="GO" id="GO:0015031">
    <property type="term" value="P:protein transport"/>
    <property type="evidence" value="ECO:0007669"/>
    <property type="project" value="UniProtKB-KW"/>
</dbReference>
<dbReference type="Pfam" id="PF08318">
    <property type="entry name" value="COG4_m"/>
    <property type="match status" value="1"/>
</dbReference>
<dbReference type="PANTHER" id="PTHR24016:SF0">
    <property type="entry name" value="CONSERVED OLIGOMERIC GOLGI COMPLEX SUBUNIT 4"/>
    <property type="match status" value="1"/>
</dbReference>
<dbReference type="EMBL" id="CP059673">
    <property type="protein sequence ID" value="QRW27757.1"/>
    <property type="molecule type" value="Genomic_DNA"/>
</dbReference>
<evidence type="ECO:0000256" key="7">
    <source>
        <dbReference type="ARBA" id="ARBA00023136"/>
    </source>
</evidence>
<comment type="similarity">
    <text evidence="2">Belongs to the COG4 family.</text>
</comment>
<feature type="chain" id="PRO_5034215131" description="Conserved oligomeric Golgi complex subunit 4" evidence="10">
    <location>
        <begin position="20"/>
        <end position="1244"/>
    </location>
</feature>
<evidence type="ECO:0000256" key="8">
    <source>
        <dbReference type="ARBA" id="ARBA00031340"/>
    </source>
</evidence>